<dbReference type="AlphaFoldDB" id="A0A1T5DTQ9"/>
<comment type="similarity">
    <text evidence="2">Belongs to the class-V pyridoxal-phosphate-dependent aminotransferase family. NifS/IscS subfamily.</text>
</comment>
<dbReference type="Pfam" id="PF00266">
    <property type="entry name" value="Aminotran_5"/>
    <property type="match status" value="1"/>
</dbReference>
<dbReference type="PROSITE" id="PS00595">
    <property type="entry name" value="AA_TRANSFER_CLASS_5"/>
    <property type="match status" value="1"/>
</dbReference>
<evidence type="ECO:0000256" key="8">
    <source>
        <dbReference type="ARBA" id="ARBA00023014"/>
    </source>
</evidence>
<dbReference type="Proteomes" id="UP000190897">
    <property type="component" value="Unassembled WGS sequence"/>
</dbReference>
<name>A0A1T5DTQ9_9BACT</name>
<dbReference type="GO" id="GO:0051536">
    <property type="term" value="F:iron-sulfur cluster binding"/>
    <property type="evidence" value="ECO:0007669"/>
    <property type="project" value="UniProtKB-KW"/>
</dbReference>
<dbReference type="InterPro" id="IPR015422">
    <property type="entry name" value="PyrdxlP-dep_Trfase_small"/>
</dbReference>
<evidence type="ECO:0000256" key="4">
    <source>
        <dbReference type="ARBA" id="ARBA00022679"/>
    </source>
</evidence>
<evidence type="ECO:0000256" key="7">
    <source>
        <dbReference type="ARBA" id="ARBA00023004"/>
    </source>
</evidence>
<dbReference type="PANTHER" id="PTHR11601:SF34">
    <property type="entry name" value="CYSTEINE DESULFURASE"/>
    <property type="match status" value="1"/>
</dbReference>
<gene>
    <name evidence="12" type="ORF">SAMN05660293_01890</name>
</gene>
<dbReference type="Gene3D" id="1.10.260.50">
    <property type="match status" value="1"/>
</dbReference>
<evidence type="ECO:0000256" key="9">
    <source>
        <dbReference type="ARBA" id="ARBA00050776"/>
    </source>
</evidence>
<evidence type="ECO:0000256" key="3">
    <source>
        <dbReference type="ARBA" id="ARBA00012239"/>
    </source>
</evidence>
<keyword evidence="6" id="KW-0663">Pyridoxal phosphate</keyword>
<dbReference type="RefSeq" id="WP_082214426.1">
    <property type="nucleotide sequence ID" value="NZ_FUZA01000002.1"/>
</dbReference>
<dbReference type="PANTHER" id="PTHR11601">
    <property type="entry name" value="CYSTEINE DESULFURYLASE FAMILY MEMBER"/>
    <property type="match status" value="1"/>
</dbReference>
<reference evidence="13" key="1">
    <citation type="submission" date="2017-02" db="EMBL/GenBank/DDBJ databases">
        <authorList>
            <person name="Varghese N."/>
            <person name="Submissions S."/>
        </authorList>
    </citation>
    <scope>NUCLEOTIDE SEQUENCE [LARGE SCALE GENOMIC DNA]</scope>
    <source>
        <strain evidence="13">DSM 22270</strain>
    </source>
</reference>
<dbReference type="EC" id="2.8.1.7" evidence="3"/>
<dbReference type="STRING" id="651661.SAMN05660293_01890"/>
<dbReference type="InterPro" id="IPR015421">
    <property type="entry name" value="PyrdxlP-dep_Trfase_major"/>
</dbReference>
<dbReference type="InterPro" id="IPR015424">
    <property type="entry name" value="PyrdxlP-dep_Trfase"/>
</dbReference>
<evidence type="ECO:0000256" key="1">
    <source>
        <dbReference type="ARBA" id="ARBA00001933"/>
    </source>
</evidence>
<evidence type="ECO:0000256" key="2">
    <source>
        <dbReference type="ARBA" id="ARBA00006490"/>
    </source>
</evidence>
<keyword evidence="13" id="KW-1185">Reference proteome</keyword>
<keyword evidence="7" id="KW-0408">Iron</keyword>
<dbReference type="SUPFAM" id="SSF53383">
    <property type="entry name" value="PLP-dependent transferases"/>
    <property type="match status" value="1"/>
</dbReference>
<evidence type="ECO:0000256" key="6">
    <source>
        <dbReference type="ARBA" id="ARBA00022898"/>
    </source>
</evidence>
<evidence type="ECO:0000256" key="10">
    <source>
        <dbReference type="RuleBase" id="RU004504"/>
    </source>
</evidence>
<evidence type="ECO:0000259" key="11">
    <source>
        <dbReference type="Pfam" id="PF00266"/>
    </source>
</evidence>
<dbReference type="InterPro" id="IPR000192">
    <property type="entry name" value="Aminotrans_V_dom"/>
</dbReference>
<evidence type="ECO:0000256" key="5">
    <source>
        <dbReference type="ARBA" id="ARBA00022723"/>
    </source>
</evidence>
<comment type="cofactor">
    <cofactor evidence="1 10">
        <name>pyridoxal 5'-phosphate</name>
        <dbReference type="ChEBI" id="CHEBI:597326"/>
    </cofactor>
</comment>
<comment type="catalytic activity">
    <reaction evidence="9">
        <text>(sulfur carrier)-H + L-cysteine = (sulfur carrier)-SH + L-alanine</text>
        <dbReference type="Rhea" id="RHEA:43892"/>
        <dbReference type="Rhea" id="RHEA-COMP:14737"/>
        <dbReference type="Rhea" id="RHEA-COMP:14739"/>
        <dbReference type="ChEBI" id="CHEBI:29917"/>
        <dbReference type="ChEBI" id="CHEBI:35235"/>
        <dbReference type="ChEBI" id="CHEBI:57972"/>
        <dbReference type="ChEBI" id="CHEBI:64428"/>
        <dbReference type="EC" id="2.8.1.7"/>
    </reaction>
</comment>
<evidence type="ECO:0000313" key="12">
    <source>
        <dbReference type="EMBL" id="SKB74959.1"/>
    </source>
</evidence>
<keyword evidence="5" id="KW-0479">Metal-binding</keyword>
<dbReference type="InterPro" id="IPR016454">
    <property type="entry name" value="Cysteine_dSase"/>
</dbReference>
<protein>
    <recommendedName>
        <fullName evidence="3">cysteine desulfurase</fullName>
        <ecNumber evidence="3">2.8.1.7</ecNumber>
    </recommendedName>
</protein>
<dbReference type="OrthoDB" id="9804366at2"/>
<dbReference type="Gene3D" id="3.90.1150.10">
    <property type="entry name" value="Aspartate Aminotransferase, domain 1"/>
    <property type="match status" value="1"/>
</dbReference>
<dbReference type="EMBL" id="FUZA01000002">
    <property type="protein sequence ID" value="SKB74959.1"/>
    <property type="molecule type" value="Genomic_DNA"/>
</dbReference>
<organism evidence="12 13">
    <name type="scientific">Dyadobacter psychrophilus</name>
    <dbReference type="NCBI Taxonomy" id="651661"/>
    <lineage>
        <taxon>Bacteria</taxon>
        <taxon>Pseudomonadati</taxon>
        <taxon>Bacteroidota</taxon>
        <taxon>Cytophagia</taxon>
        <taxon>Cytophagales</taxon>
        <taxon>Spirosomataceae</taxon>
        <taxon>Dyadobacter</taxon>
    </lineage>
</organism>
<sequence length="392" mass="42927">MEIYCDNAATTALDPEVIEAILPFFTASFGNPSSTHWAGRKVKDAIDGARKTVAKVLNASPDEIYFTSGATEAINLAISGVIRAYDINHVVTSKIEHKAVLQTILQHEKSGDIETSFVKLDERGNVDLYHLENLLRANPRTLISLMHGNNEIGNLTDIQAISKLAQRYNSIFFTDTTQTIGKQWFDLSQTPIDFLVGSAHKFHGPKGTGFIYINKKHRIEAQIFGGGQEKGQRGGTENVTGIVGLAKALEVAYRDLDANHSKISKLKQYMVSKLAISGVHSICYNGESHSLENSLVNILNVSFPCLAVGSLVKSLDNLGIAVSGGSACSSQGSSHVITALPCQKDKENVRFSFSKFNTFDEIDHIVQAIAGIYNSDRVTQKNQSRFHFELTH</sequence>
<proteinExistence type="inferred from homology"/>
<dbReference type="GO" id="GO:0031071">
    <property type="term" value="F:cysteine desulfurase activity"/>
    <property type="evidence" value="ECO:0007669"/>
    <property type="project" value="UniProtKB-EC"/>
</dbReference>
<dbReference type="GO" id="GO:0046872">
    <property type="term" value="F:metal ion binding"/>
    <property type="evidence" value="ECO:0007669"/>
    <property type="project" value="UniProtKB-KW"/>
</dbReference>
<evidence type="ECO:0000313" key="13">
    <source>
        <dbReference type="Proteomes" id="UP000190897"/>
    </source>
</evidence>
<dbReference type="InterPro" id="IPR020578">
    <property type="entry name" value="Aminotrans_V_PyrdxlP_BS"/>
</dbReference>
<keyword evidence="4" id="KW-0808">Transferase</keyword>
<accession>A0A1T5DTQ9</accession>
<keyword evidence="8" id="KW-0411">Iron-sulfur</keyword>
<dbReference type="PIRSF" id="PIRSF005572">
    <property type="entry name" value="NifS"/>
    <property type="match status" value="1"/>
</dbReference>
<feature type="domain" description="Aminotransferase class V" evidence="11">
    <location>
        <begin position="3"/>
        <end position="364"/>
    </location>
</feature>
<dbReference type="Gene3D" id="3.40.640.10">
    <property type="entry name" value="Type I PLP-dependent aspartate aminotransferase-like (Major domain)"/>
    <property type="match status" value="1"/>
</dbReference>